<gene>
    <name evidence="1" type="ORF">EPI10_032850</name>
</gene>
<evidence type="ECO:0000313" key="2">
    <source>
        <dbReference type="Proteomes" id="UP000325315"/>
    </source>
</evidence>
<reference evidence="2" key="1">
    <citation type="journal article" date="2019" name="Plant Biotechnol. J.">
        <title>Genome sequencing of the Australian wild diploid species Gossypium australe highlights disease resistance and delayed gland morphogenesis.</title>
        <authorList>
            <person name="Cai Y."/>
            <person name="Cai X."/>
            <person name="Wang Q."/>
            <person name="Wang P."/>
            <person name="Zhang Y."/>
            <person name="Cai C."/>
            <person name="Xu Y."/>
            <person name="Wang K."/>
            <person name="Zhou Z."/>
            <person name="Wang C."/>
            <person name="Geng S."/>
            <person name="Li B."/>
            <person name="Dong Q."/>
            <person name="Hou Y."/>
            <person name="Wang H."/>
            <person name="Ai P."/>
            <person name="Liu Z."/>
            <person name="Yi F."/>
            <person name="Sun M."/>
            <person name="An G."/>
            <person name="Cheng J."/>
            <person name="Zhang Y."/>
            <person name="Shi Q."/>
            <person name="Xie Y."/>
            <person name="Shi X."/>
            <person name="Chang Y."/>
            <person name="Huang F."/>
            <person name="Chen Y."/>
            <person name="Hong S."/>
            <person name="Mi L."/>
            <person name="Sun Q."/>
            <person name="Zhang L."/>
            <person name="Zhou B."/>
            <person name="Peng R."/>
            <person name="Zhang X."/>
            <person name="Liu F."/>
        </authorList>
    </citation>
    <scope>NUCLEOTIDE SEQUENCE [LARGE SCALE GENOMIC DNA]</scope>
    <source>
        <strain evidence="2">cv. PA1801</strain>
    </source>
</reference>
<organism evidence="1 2">
    <name type="scientific">Gossypium australe</name>
    <dbReference type="NCBI Taxonomy" id="47621"/>
    <lineage>
        <taxon>Eukaryota</taxon>
        <taxon>Viridiplantae</taxon>
        <taxon>Streptophyta</taxon>
        <taxon>Embryophyta</taxon>
        <taxon>Tracheophyta</taxon>
        <taxon>Spermatophyta</taxon>
        <taxon>Magnoliopsida</taxon>
        <taxon>eudicotyledons</taxon>
        <taxon>Gunneridae</taxon>
        <taxon>Pentapetalae</taxon>
        <taxon>rosids</taxon>
        <taxon>malvids</taxon>
        <taxon>Malvales</taxon>
        <taxon>Malvaceae</taxon>
        <taxon>Malvoideae</taxon>
        <taxon>Gossypium</taxon>
    </lineage>
</organism>
<dbReference type="EMBL" id="SMMG02000001">
    <property type="protein sequence ID" value="KAA3489193.1"/>
    <property type="molecule type" value="Genomic_DNA"/>
</dbReference>
<name>A0A5B6X606_9ROSI</name>
<accession>A0A5B6X606</accession>
<dbReference type="AlphaFoldDB" id="A0A5B6X606"/>
<protein>
    <submittedName>
        <fullName evidence="1">Uncharacterized protein</fullName>
    </submittedName>
</protein>
<comment type="caution">
    <text evidence="1">The sequence shown here is derived from an EMBL/GenBank/DDBJ whole genome shotgun (WGS) entry which is preliminary data.</text>
</comment>
<proteinExistence type="predicted"/>
<dbReference type="Proteomes" id="UP000325315">
    <property type="component" value="Unassembled WGS sequence"/>
</dbReference>
<evidence type="ECO:0000313" key="1">
    <source>
        <dbReference type="EMBL" id="KAA3489193.1"/>
    </source>
</evidence>
<sequence>MHKARLLAPFSKLQNAREEKMEKTPCLWFDYDDGEVLTTCSSIRGRRYKMGHGQGTRVVIAETCETRSACGKWPMSEGRHAAAVALGN</sequence>
<keyword evidence="2" id="KW-1185">Reference proteome</keyword>